<dbReference type="EMBL" id="PYNS01000014">
    <property type="protein sequence ID" value="PSV10113.1"/>
    <property type="molecule type" value="Genomic_DNA"/>
</dbReference>
<evidence type="ECO:0000313" key="1">
    <source>
        <dbReference type="EMBL" id="PSV10113.1"/>
    </source>
</evidence>
<sequence length="97" mass="11253">MYIEHKHFKLPNNSSEVDVYISPTGSIQFMIEGKEKVLEGDFHKLAFKKIESGVDLVYKTRSVKSSWDIILSKKDAELVSRMIDEADENFEIIMRDL</sequence>
<proteinExistence type="predicted"/>
<protein>
    <submittedName>
        <fullName evidence="1">Uncharacterized protein</fullName>
    </submittedName>
</protein>
<evidence type="ECO:0000313" key="2">
    <source>
        <dbReference type="Proteomes" id="UP000240530"/>
    </source>
</evidence>
<dbReference type="Proteomes" id="UP000240530">
    <property type="component" value="Unassembled WGS sequence"/>
</dbReference>
<comment type="caution">
    <text evidence="1">The sequence shown here is derived from an EMBL/GenBank/DDBJ whole genome shotgun (WGS) entry which is preliminary data.</text>
</comment>
<organism evidence="1 2">
    <name type="scientific">Photobacterium leiognathi subsp. mandapamensis</name>
    <name type="common">Photobacterium mandapamensis</name>
    <dbReference type="NCBI Taxonomy" id="48408"/>
    <lineage>
        <taxon>Bacteria</taxon>
        <taxon>Pseudomonadati</taxon>
        <taxon>Pseudomonadota</taxon>
        <taxon>Gammaproteobacteria</taxon>
        <taxon>Vibrionales</taxon>
        <taxon>Vibrionaceae</taxon>
        <taxon>Photobacterium</taxon>
    </lineage>
</organism>
<dbReference type="RefSeq" id="WP_061011716.1">
    <property type="nucleotide sequence ID" value="NZ_CP131574.1"/>
</dbReference>
<name>A0A2T3KTX9_PHOLD</name>
<reference evidence="1 2" key="1">
    <citation type="submission" date="2018-03" db="EMBL/GenBank/DDBJ databases">
        <title>Whole genome sequencing of Histamine producing bacteria.</title>
        <authorList>
            <person name="Butler K."/>
        </authorList>
    </citation>
    <scope>NUCLEOTIDE SEQUENCE [LARGE SCALE GENOMIC DNA]</scope>
    <source>
        <strain evidence="1 2">Res.4.1</strain>
    </source>
</reference>
<dbReference type="AlphaFoldDB" id="A0A2T3KTX9"/>
<accession>A0A2T3KTX9</accession>
<gene>
    <name evidence="1" type="ORF">C0W93_13250</name>
</gene>